<gene>
    <name evidence="1" type="ORF">TrST_g4058</name>
</gene>
<accession>A0A9W7EVD3</accession>
<evidence type="ECO:0000313" key="1">
    <source>
        <dbReference type="EMBL" id="GMH94039.1"/>
    </source>
</evidence>
<dbReference type="EMBL" id="BRXY01000426">
    <property type="protein sequence ID" value="GMH94039.1"/>
    <property type="molecule type" value="Genomic_DNA"/>
</dbReference>
<dbReference type="InterPro" id="IPR010281">
    <property type="entry name" value="DUF885"/>
</dbReference>
<comment type="caution">
    <text evidence="1">The sequence shown here is derived from an EMBL/GenBank/DDBJ whole genome shotgun (WGS) entry which is preliminary data.</text>
</comment>
<dbReference type="Pfam" id="PF05960">
    <property type="entry name" value="DUF885"/>
    <property type="match status" value="1"/>
</dbReference>
<organism evidence="1 2">
    <name type="scientific">Triparma strigata</name>
    <dbReference type="NCBI Taxonomy" id="1606541"/>
    <lineage>
        <taxon>Eukaryota</taxon>
        <taxon>Sar</taxon>
        <taxon>Stramenopiles</taxon>
        <taxon>Ochrophyta</taxon>
        <taxon>Bolidophyceae</taxon>
        <taxon>Parmales</taxon>
        <taxon>Triparmaceae</taxon>
        <taxon>Triparma</taxon>
    </lineage>
</organism>
<dbReference type="Proteomes" id="UP001165085">
    <property type="component" value="Unassembled WGS sequence"/>
</dbReference>
<dbReference type="AlphaFoldDB" id="A0A9W7EVD3"/>
<dbReference type="PANTHER" id="PTHR33361">
    <property type="entry name" value="GLR0591 PROTEIN"/>
    <property type="match status" value="1"/>
</dbReference>
<evidence type="ECO:0008006" key="3">
    <source>
        <dbReference type="Google" id="ProtNLM"/>
    </source>
</evidence>
<proteinExistence type="predicted"/>
<evidence type="ECO:0000313" key="2">
    <source>
        <dbReference type="Proteomes" id="UP001165085"/>
    </source>
</evidence>
<dbReference type="OrthoDB" id="5959877at2759"/>
<protein>
    <recommendedName>
        <fullName evidence="3">DUF885-domain-containing protein</fullName>
    </recommendedName>
</protein>
<keyword evidence="2" id="KW-1185">Reference proteome</keyword>
<dbReference type="PANTHER" id="PTHR33361:SF2">
    <property type="entry name" value="DUF885 DOMAIN-CONTAINING PROTEIN"/>
    <property type="match status" value="1"/>
</dbReference>
<name>A0A9W7EVD3_9STRA</name>
<reference evidence="2" key="1">
    <citation type="journal article" date="2023" name="Commun. Biol.">
        <title>Genome analysis of Parmales, the sister group of diatoms, reveals the evolutionary specialization of diatoms from phago-mixotrophs to photoautotrophs.</title>
        <authorList>
            <person name="Ban H."/>
            <person name="Sato S."/>
            <person name="Yoshikawa S."/>
            <person name="Yamada K."/>
            <person name="Nakamura Y."/>
            <person name="Ichinomiya M."/>
            <person name="Sato N."/>
            <person name="Blanc-Mathieu R."/>
            <person name="Endo H."/>
            <person name="Kuwata A."/>
            <person name="Ogata H."/>
        </authorList>
    </citation>
    <scope>NUCLEOTIDE SEQUENCE [LARGE SCALE GENOMIC DNA]</scope>
    <source>
        <strain evidence="2">NIES 3701</strain>
    </source>
</reference>
<sequence length="645" mass="72149">MSNPKSPDENAMDSIGQEKIMSSPFDALFRECWQWRLDVSPELAVSLGLLHERRSTHALDPRSVESFEQRLEYVRKSLASVKELVEKEGGMDAIPSSTKLSVELYVDQLETYLENSKYQSHLSCVNRLEGPQTDLPLYASYLPLNNKADFDFYLSFLSSVKKQNDEVLILLQMGIDTNHTPAKCSLDGVPAQFLSHVENGGEVFYKKIEASTSPYATEEVKAKAKALVQSEVVPSFQKFADFLNNVYVPALPEEIASTKRHPLGMEYYQACLSFHTTTNYTCQEVHDIGLAEVDRITSEMEKIAKEEGYSNLDDYTKFLTTSPLFQPANEEALLARYRDTCGRISPALLKLFHVKTLPSTPFQIVPTPSPSNKTAPAAYYLAGGGSRPGTFYANTSSIKTRYTYETDALSLHEAIPGHHTQAAVSSETEGLEDFRKYAEDRRYFEAPARFPFYTGYIEGWGLHCEGLGTELGLYKTPADRFGRLSAEMLRAVRLIVDTGMHGLGWSWQRAFDLMMEKTAMSAQDAGVETTRYCTWPGQACAYKIGEIKINQLRKMFEEETGEEGDIRDFYHIVLTSGAVPLTVLEDKINELISNVKSGKKTEIEESKKASSTDDFMSSMTFAMPAWCKCCVVPGSLSGCPTVSEK</sequence>